<keyword evidence="4" id="KW-1185">Reference proteome</keyword>
<keyword evidence="2" id="KW-0732">Signal</keyword>
<dbReference type="Gene3D" id="1.25.40.10">
    <property type="entry name" value="Tetratricopeptide repeat domain"/>
    <property type="match status" value="1"/>
</dbReference>
<evidence type="ECO:0000256" key="2">
    <source>
        <dbReference type="SAM" id="SignalP"/>
    </source>
</evidence>
<sequence>MGAVARRLTLALALAAAGASAADDKHRAAQDLDYGEGLYHYYTGEFPAALTTLELANHRGGIAGHSHYPELMRAGMYLAYGMTGKAEAEFAAHLGQGEPQQVRDTAHFYLARLRYQAGDYASAKRHLDALGDALPESLSDEAALLAVNLTVKTGTAPSLNTAEPLLEPLQDNLHLALLNLGNSAARADDPIRAQSYYKALVEAAPPEDDARVDEYLAIRDKAYTALGYSFLGQRDYASAKAAFREVRLDTALANRALLGYGWAAASYHDYVLALKPWQALRQRSLLDPAVQESLIAVPWAYEQIEAPGAAIAAYRESEQLLTRELTALDQAMTAITPEALQAHLAQGAEHAHLQAGNSSERQNWLTLERVSVLTSDMTYLDPLLRRDQVQAEVQALKDLMDLSHTLQGWDHKLEIYLALIADKRERRRQRAEAIEESNLLSQSDKLTRERETLAQRLESIDREADALALADADTRALYRRLTNARAALEELEGKHRLPPDARAKLELYQGILYWRAAQQFADTRWQAQKQLNQLDASLADSQARSQRIAALLAEDPDIDNQLARLNRARERNLSELEQLNAAIDERAAALASRLNDHLGGHRARLNDYLAQTRLSIARLLDDAYRANAPEDGPQIPQVRQ</sequence>
<dbReference type="Proteomes" id="UP001168380">
    <property type="component" value="Unassembled WGS sequence"/>
</dbReference>
<evidence type="ECO:0000313" key="3">
    <source>
        <dbReference type="EMBL" id="MDO3381509.1"/>
    </source>
</evidence>
<proteinExistence type="predicted"/>
<evidence type="ECO:0000256" key="1">
    <source>
        <dbReference type="SAM" id="Coils"/>
    </source>
</evidence>
<organism evidence="3 4">
    <name type="scientific">Gilvimarinus algae</name>
    <dbReference type="NCBI Taxonomy" id="3058037"/>
    <lineage>
        <taxon>Bacteria</taxon>
        <taxon>Pseudomonadati</taxon>
        <taxon>Pseudomonadota</taxon>
        <taxon>Gammaproteobacteria</taxon>
        <taxon>Cellvibrionales</taxon>
        <taxon>Cellvibrionaceae</taxon>
        <taxon>Gilvimarinus</taxon>
    </lineage>
</organism>
<evidence type="ECO:0008006" key="5">
    <source>
        <dbReference type="Google" id="ProtNLM"/>
    </source>
</evidence>
<dbReference type="InterPro" id="IPR011990">
    <property type="entry name" value="TPR-like_helical_dom_sf"/>
</dbReference>
<comment type="caution">
    <text evidence="3">The sequence shown here is derived from an EMBL/GenBank/DDBJ whole genome shotgun (WGS) entry which is preliminary data.</text>
</comment>
<gene>
    <name evidence="3" type="ORF">QWI16_04940</name>
</gene>
<protein>
    <recommendedName>
        <fullName evidence="5">Tetratricopeptide repeat protein</fullName>
    </recommendedName>
</protein>
<dbReference type="RefSeq" id="WP_302711642.1">
    <property type="nucleotide sequence ID" value="NZ_JAULRT010000035.1"/>
</dbReference>
<feature type="coiled-coil region" evidence="1">
    <location>
        <begin position="562"/>
        <end position="593"/>
    </location>
</feature>
<keyword evidence="1" id="KW-0175">Coiled coil</keyword>
<feature type="signal peptide" evidence="2">
    <location>
        <begin position="1"/>
        <end position="21"/>
    </location>
</feature>
<reference evidence="3" key="1">
    <citation type="submission" date="2023-07" db="EMBL/GenBank/DDBJ databases">
        <title>Gilvimarinus algae sp. nov., isolated from the surface of Kelp.</title>
        <authorList>
            <person name="Sun Y.Y."/>
            <person name="Gong Y."/>
            <person name="Du Z.J."/>
        </authorList>
    </citation>
    <scope>NUCLEOTIDE SEQUENCE</scope>
    <source>
        <strain evidence="3">SDUM040014</strain>
    </source>
</reference>
<name>A0ABT8TBN1_9GAMM</name>
<dbReference type="SUPFAM" id="SSF48452">
    <property type="entry name" value="TPR-like"/>
    <property type="match status" value="1"/>
</dbReference>
<feature type="chain" id="PRO_5047296207" description="Tetratricopeptide repeat protein" evidence="2">
    <location>
        <begin position="22"/>
        <end position="640"/>
    </location>
</feature>
<evidence type="ECO:0000313" key="4">
    <source>
        <dbReference type="Proteomes" id="UP001168380"/>
    </source>
</evidence>
<feature type="coiled-coil region" evidence="1">
    <location>
        <begin position="443"/>
        <end position="494"/>
    </location>
</feature>
<dbReference type="EMBL" id="JAULRT010000035">
    <property type="protein sequence ID" value="MDO3381509.1"/>
    <property type="molecule type" value="Genomic_DNA"/>
</dbReference>
<accession>A0ABT8TBN1</accession>